<proteinExistence type="predicted"/>
<reference evidence="2" key="2">
    <citation type="submission" date="2019-02" db="EMBL/GenBank/DDBJ databases">
        <title>Opniocepnalus argus Var Kimnra genome.</title>
        <authorList>
            <person name="Zhou C."/>
            <person name="Xiao S."/>
        </authorList>
    </citation>
    <scope>NUCLEOTIDE SEQUENCE [LARGE SCALE GENOMIC DNA]</scope>
</reference>
<keyword evidence="2" id="KW-1185">Reference proteome</keyword>
<name>A0A6G1Q2C0_CHAAH</name>
<dbReference type="AlphaFoldDB" id="A0A6G1Q2C0"/>
<evidence type="ECO:0000313" key="2">
    <source>
        <dbReference type="Proteomes" id="UP000503349"/>
    </source>
</evidence>
<organism evidence="1 2">
    <name type="scientific">Channa argus</name>
    <name type="common">Northern snakehead</name>
    <name type="synonym">Ophicephalus argus</name>
    <dbReference type="NCBI Taxonomy" id="215402"/>
    <lineage>
        <taxon>Eukaryota</taxon>
        <taxon>Metazoa</taxon>
        <taxon>Chordata</taxon>
        <taxon>Craniata</taxon>
        <taxon>Vertebrata</taxon>
        <taxon>Euteleostomi</taxon>
        <taxon>Actinopterygii</taxon>
        <taxon>Neopterygii</taxon>
        <taxon>Teleostei</taxon>
        <taxon>Neoteleostei</taxon>
        <taxon>Acanthomorphata</taxon>
        <taxon>Anabantaria</taxon>
        <taxon>Anabantiformes</taxon>
        <taxon>Channoidei</taxon>
        <taxon>Channidae</taxon>
        <taxon>Channa</taxon>
    </lineage>
</organism>
<reference evidence="1 2" key="1">
    <citation type="submission" date="2019-02" db="EMBL/GenBank/DDBJ databases">
        <title>Opniocepnalus argus genome.</title>
        <authorList>
            <person name="Zhou C."/>
            <person name="Xiao S."/>
        </authorList>
    </citation>
    <scope>NUCLEOTIDE SEQUENCE [LARGE SCALE GENOMIC DNA]</scope>
    <source>
        <strain evidence="1">OARG1902GOOAL</strain>
        <tissue evidence="1">Muscle</tissue>
    </source>
</reference>
<accession>A0A6G1Q2C0</accession>
<evidence type="ECO:0000313" key="1">
    <source>
        <dbReference type="EMBL" id="KAF3696408.1"/>
    </source>
</evidence>
<dbReference type="Proteomes" id="UP000503349">
    <property type="component" value="Chromosome 12"/>
</dbReference>
<sequence>MEAMAARMAMVTDSPNPSLKSRATVTTDGDSFVSTASLPCSHFLSANVVTVGTYDLKVCRLLKCGSIVMGSPLGVREDRIRTFNTPCIAGHRRRVVGSWGRVDPKATLTGHRGLNWFALLWHSHCPLNCALAHLYKLVRTRCAEPCRIPTDRILGLKHVGAQY</sequence>
<gene>
    <name evidence="1" type="ORF">EXN66_Car012086</name>
</gene>
<protein>
    <submittedName>
        <fullName evidence="1">Uncharacterized protein</fullName>
    </submittedName>
</protein>
<dbReference type="EMBL" id="CM015723">
    <property type="protein sequence ID" value="KAF3696408.1"/>
    <property type="molecule type" value="Genomic_DNA"/>
</dbReference>